<evidence type="ECO:0000256" key="2">
    <source>
        <dbReference type="ARBA" id="ARBA00022553"/>
    </source>
</evidence>
<dbReference type="STRING" id="663331.D4AQ87"/>
<reference evidence="7" key="1">
    <citation type="journal article" date="2011" name="Genome Biol.">
        <title>Comparative and functional genomics provide insights into the pathogenicity of dermatophytic fungi.</title>
        <authorList>
            <person name="Burmester A."/>
            <person name="Shelest E."/>
            <person name="Gloeckner G."/>
            <person name="Heddergott C."/>
            <person name="Schindler S."/>
            <person name="Staib P."/>
            <person name="Heidel A."/>
            <person name="Felder M."/>
            <person name="Petzold A."/>
            <person name="Szafranski K."/>
            <person name="Feuermann M."/>
            <person name="Pedruzzi I."/>
            <person name="Priebe S."/>
            <person name="Groth M."/>
            <person name="Winkler R."/>
            <person name="Li W."/>
            <person name="Kniemeyer O."/>
            <person name="Schroeckh V."/>
            <person name="Hertweck C."/>
            <person name="Hube B."/>
            <person name="White T.C."/>
            <person name="Platzer M."/>
            <person name="Guthke R."/>
            <person name="Heitman J."/>
            <person name="Woestemeyer J."/>
            <person name="Zipfel P.F."/>
            <person name="Monod M."/>
            <person name="Brakhage A.A."/>
        </authorList>
    </citation>
    <scope>NUCLEOTIDE SEQUENCE [LARGE SCALE GENOMIC DNA]</scope>
    <source>
        <strain evidence="7">ATCC MYA-4681 / CBS 112371</strain>
    </source>
</reference>
<dbReference type="EMBL" id="ABSU01000005">
    <property type="protein sequence ID" value="EFE34631.1"/>
    <property type="molecule type" value="Genomic_DNA"/>
</dbReference>
<name>D4AQ87_ARTBC</name>
<evidence type="ECO:0000259" key="5">
    <source>
        <dbReference type="PROSITE" id="PS52004"/>
    </source>
</evidence>
<dbReference type="PROSITE" id="PS52004">
    <property type="entry name" value="KS3_2"/>
    <property type="match status" value="1"/>
</dbReference>
<comment type="caution">
    <text evidence="6">The sequence shown here is derived from an EMBL/GenBank/DDBJ whole genome shotgun (WGS) entry which is preliminary data.</text>
</comment>
<dbReference type="PANTHER" id="PTHR43775">
    <property type="entry name" value="FATTY ACID SYNTHASE"/>
    <property type="match status" value="1"/>
</dbReference>
<evidence type="ECO:0000256" key="3">
    <source>
        <dbReference type="ARBA" id="ARBA00022679"/>
    </source>
</evidence>
<dbReference type="RefSeq" id="XP_003015271.1">
    <property type="nucleotide sequence ID" value="XM_003015225.1"/>
</dbReference>
<accession>D4AQ87</accession>
<evidence type="ECO:0000313" key="7">
    <source>
        <dbReference type="Proteomes" id="UP000008866"/>
    </source>
</evidence>
<dbReference type="CDD" id="cd00833">
    <property type="entry name" value="PKS"/>
    <property type="match status" value="1"/>
</dbReference>
<organism evidence="6 7">
    <name type="scientific">Arthroderma benhamiae (strain ATCC MYA-4681 / CBS 112371)</name>
    <name type="common">Trichophyton mentagrophytes</name>
    <dbReference type="NCBI Taxonomy" id="663331"/>
    <lineage>
        <taxon>Eukaryota</taxon>
        <taxon>Fungi</taxon>
        <taxon>Dikarya</taxon>
        <taxon>Ascomycota</taxon>
        <taxon>Pezizomycotina</taxon>
        <taxon>Eurotiomycetes</taxon>
        <taxon>Eurotiomycetidae</taxon>
        <taxon>Onygenales</taxon>
        <taxon>Arthrodermataceae</taxon>
        <taxon>Trichophyton</taxon>
    </lineage>
</organism>
<dbReference type="SMART" id="SM00825">
    <property type="entry name" value="PKS_KS"/>
    <property type="match status" value="1"/>
</dbReference>
<evidence type="ECO:0000313" key="6">
    <source>
        <dbReference type="EMBL" id="EFE34631.1"/>
    </source>
</evidence>
<dbReference type="InterPro" id="IPR020841">
    <property type="entry name" value="PKS_Beta-ketoAc_synthase_dom"/>
</dbReference>
<dbReference type="Proteomes" id="UP000008866">
    <property type="component" value="Unassembled WGS sequence"/>
</dbReference>
<dbReference type="eggNOG" id="KOG1202">
    <property type="taxonomic scope" value="Eukaryota"/>
</dbReference>
<dbReference type="InterPro" id="IPR016039">
    <property type="entry name" value="Thiolase-like"/>
</dbReference>
<dbReference type="HOGENOM" id="CLU_000022_16_2_1"/>
<sequence>MGSIAVEELLKERESSASTSCTPMKAVSNPQDVPPPIAIVGMGMRLPGGITSAEEFWDFLVSKGDARSKIPESRFNIDAFYNSSKPGSVRTEYGYFLNQDLAHIDASFFSMVKYEAERLDPQQRLLLEVVWECLESAGVTGWRGKDIGCFVGSFGEDWLDMSSKDTQDINRVRAIGAGDFALANRVSYEYDLKGPRSEYPSFYSES</sequence>
<dbReference type="InterPro" id="IPR014030">
    <property type="entry name" value="Ketoacyl_synth_N"/>
</dbReference>
<feature type="domain" description="Ketosynthase family 3 (KS3)" evidence="5">
    <location>
        <begin position="34"/>
        <end position="206"/>
    </location>
</feature>
<dbReference type="GO" id="GO:0004312">
    <property type="term" value="F:fatty acid synthase activity"/>
    <property type="evidence" value="ECO:0007669"/>
    <property type="project" value="TreeGrafter"/>
</dbReference>
<dbReference type="GO" id="GO:0006633">
    <property type="term" value="P:fatty acid biosynthetic process"/>
    <property type="evidence" value="ECO:0007669"/>
    <property type="project" value="TreeGrafter"/>
</dbReference>
<protein>
    <recommendedName>
        <fullName evidence="5">Ketosynthase family 3 (KS3) domain-containing protein</fullName>
    </recommendedName>
</protein>
<dbReference type="Gene3D" id="3.40.47.10">
    <property type="match status" value="1"/>
</dbReference>
<keyword evidence="1" id="KW-0596">Phosphopantetheine</keyword>
<keyword evidence="7" id="KW-1185">Reference proteome</keyword>
<dbReference type="GO" id="GO:0044550">
    <property type="term" value="P:secondary metabolite biosynthetic process"/>
    <property type="evidence" value="ECO:0007669"/>
    <property type="project" value="TreeGrafter"/>
</dbReference>
<dbReference type="Pfam" id="PF00109">
    <property type="entry name" value="ketoacyl-synt"/>
    <property type="match status" value="1"/>
</dbReference>
<dbReference type="GeneID" id="9520995"/>
<dbReference type="SUPFAM" id="SSF53901">
    <property type="entry name" value="Thiolase-like"/>
    <property type="match status" value="1"/>
</dbReference>
<evidence type="ECO:0000256" key="4">
    <source>
        <dbReference type="ARBA" id="ARBA00023268"/>
    </source>
</evidence>
<evidence type="ECO:0000256" key="1">
    <source>
        <dbReference type="ARBA" id="ARBA00022450"/>
    </source>
</evidence>
<dbReference type="PANTHER" id="PTHR43775:SF49">
    <property type="entry name" value="SYNTHASE, PUTATIVE (JCVI)-RELATED"/>
    <property type="match status" value="1"/>
</dbReference>
<keyword evidence="2" id="KW-0597">Phosphoprotein</keyword>
<dbReference type="OMA" id="ENAGQTH"/>
<dbReference type="KEGG" id="abe:ARB_06394"/>
<keyword evidence="4" id="KW-0511">Multifunctional enzyme</keyword>
<proteinExistence type="predicted"/>
<dbReference type="AlphaFoldDB" id="D4AQ87"/>
<dbReference type="InterPro" id="IPR050091">
    <property type="entry name" value="PKS_NRPS_Biosynth_Enz"/>
</dbReference>
<keyword evidence="3" id="KW-0808">Transferase</keyword>
<gene>
    <name evidence="6" type="ORF">ARB_06394</name>
</gene>